<evidence type="ECO:0000313" key="1">
    <source>
        <dbReference type="EMBL" id="QOR16631.1"/>
    </source>
</evidence>
<protein>
    <submittedName>
        <fullName evidence="1">Uncharacterized protein</fullName>
    </submittedName>
</protein>
<organism evidence="1 2">
    <name type="scientific">Haemophilus parainfluenzae</name>
    <dbReference type="NCBI Taxonomy" id="729"/>
    <lineage>
        <taxon>Bacteria</taxon>
        <taxon>Pseudomonadati</taxon>
        <taxon>Pseudomonadota</taxon>
        <taxon>Gammaproteobacteria</taxon>
        <taxon>Pasteurellales</taxon>
        <taxon>Pasteurellaceae</taxon>
        <taxon>Haemophilus</taxon>
    </lineage>
</organism>
<name>A0A7M1NVB2_HAEPA</name>
<dbReference type="RefSeq" id="WP_197543121.1">
    <property type="nucleotide sequence ID" value="NZ_CP063120.1"/>
</dbReference>
<sequence>MQINLKKTPITVQVKTGIKPSLTVAVKQKESIGVKVESGGENLSLESYNNELLKYYELGKKDYQHGKTNTN</sequence>
<proteinExistence type="predicted"/>
<evidence type="ECO:0000313" key="2">
    <source>
        <dbReference type="Proteomes" id="UP000595009"/>
    </source>
</evidence>
<reference evidence="1 2" key="1">
    <citation type="submission" date="2020-10" db="EMBL/GenBank/DDBJ databases">
        <title>Genomic diversity and antimicrobial resistance of Haemophilus colonising the airways of young children with cystic fibrosis.</title>
        <authorList>
            <person name="Watts S.C."/>
            <person name="Judd L.M."/>
            <person name="Carzino R."/>
            <person name="Ranganathan S."/>
            <person name="Holt K.E."/>
        </authorList>
    </citation>
    <scope>NUCLEOTIDE SEQUENCE [LARGE SCALE GENOMIC DNA]</scope>
    <source>
        <strain evidence="1 2">M1C137_2</strain>
    </source>
</reference>
<gene>
    <name evidence="1" type="ORF">INP94_07000</name>
</gene>
<accession>A0A7M1NVB2</accession>
<dbReference type="Proteomes" id="UP000595009">
    <property type="component" value="Chromosome"/>
</dbReference>
<dbReference type="AlphaFoldDB" id="A0A7M1NVB2"/>
<dbReference type="EMBL" id="CP063120">
    <property type="protein sequence ID" value="QOR16631.1"/>
    <property type="molecule type" value="Genomic_DNA"/>
</dbReference>